<dbReference type="EMBL" id="NKYE01000013">
    <property type="protein sequence ID" value="OZM71435.1"/>
    <property type="molecule type" value="Genomic_DNA"/>
</dbReference>
<feature type="region of interest" description="Disordered" evidence="1">
    <location>
        <begin position="260"/>
        <end position="280"/>
    </location>
</feature>
<gene>
    <name evidence="2" type="ORF">CFN78_19990</name>
</gene>
<evidence type="ECO:0000313" key="3">
    <source>
        <dbReference type="Proteomes" id="UP000242444"/>
    </source>
</evidence>
<accession>A0A263D259</accession>
<sequence>MWTVVGLVVVLFAGGVTFLVVRDSGNDGGGPGGGAQAGECAGDYCVGGYPYVNACGVFDPSSVASLIGTAGSGRLNVQETYADPLPPVAEGERASWIHGVSSKCHVSPEDRADAAFRAVSVELKHTPGEAPAPSAEGRPLEGAPDAIVEESDGRAIVAWRHRNVSAKLDLSWGNDKAPIQDVTMAGAVESITTAMKNPPGEPRGLGELSTGDKRIVTDACAVFTGEDFQSATKYAVDPTNIDRSYNTTAGSPVITKCRRTSASENTGLPAPEGTTFLDGDMTPNVTVTAFPDAGAAQEELRRNRERIAEAVDVPGIGDTAVFGVVRAGGAFSLQFTAGFHLVTVDCGLSNGNAEWTGADMRARLEPLAKAIAGRVG</sequence>
<evidence type="ECO:0000313" key="2">
    <source>
        <dbReference type="EMBL" id="OZM71435.1"/>
    </source>
</evidence>
<keyword evidence="3" id="KW-1185">Reference proteome</keyword>
<proteinExistence type="predicted"/>
<dbReference type="InParanoid" id="A0A263D259"/>
<reference evidence="2 3" key="1">
    <citation type="submission" date="2017-07" db="EMBL/GenBank/DDBJ databases">
        <title>Amycolatopsis antarcticus sp. nov., isolated from the surface of an Antarcticus brown macroalga.</title>
        <authorList>
            <person name="Wang J."/>
            <person name="Leiva S."/>
            <person name="Huang J."/>
            <person name="Huang Y."/>
        </authorList>
    </citation>
    <scope>NUCLEOTIDE SEQUENCE [LARGE SCALE GENOMIC DNA]</scope>
    <source>
        <strain evidence="2 3">AU-G6</strain>
    </source>
</reference>
<dbReference type="AlphaFoldDB" id="A0A263D259"/>
<evidence type="ECO:0008006" key="4">
    <source>
        <dbReference type="Google" id="ProtNLM"/>
    </source>
</evidence>
<comment type="caution">
    <text evidence="2">The sequence shown here is derived from an EMBL/GenBank/DDBJ whole genome shotgun (WGS) entry which is preliminary data.</text>
</comment>
<name>A0A263D259_9PSEU</name>
<evidence type="ECO:0000256" key="1">
    <source>
        <dbReference type="SAM" id="MobiDB-lite"/>
    </source>
</evidence>
<protein>
    <recommendedName>
        <fullName evidence="4">DUF3558 domain-containing protein</fullName>
    </recommendedName>
</protein>
<organism evidence="2 3">
    <name type="scientific">Amycolatopsis antarctica</name>
    <dbReference type="NCBI Taxonomy" id="1854586"/>
    <lineage>
        <taxon>Bacteria</taxon>
        <taxon>Bacillati</taxon>
        <taxon>Actinomycetota</taxon>
        <taxon>Actinomycetes</taxon>
        <taxon>Pseudonocardiales</taxon>
        <taxon>Pseudonocardiaceae</taxon>
        <taxon>Amycolatopsis</taxon>
    </lineage>
</organism>
<dbReference type="Proteomes" id="UP000242444">
    <property type="component" value="Unassembled WGS sequence"/>
</dbReference>